<sequence>MKKSKAAVILVAILAAFAGLAYYASIILSSTGIGEEMSIPLGLDLSGGVSITYQVMDENPSAEDMSDTIYKLQKRVESYSTEASVYQVGDDRIAVEIPGVTDASKILEELGNPGSLEFQLSDGTVFMTGDQVADAQAATTTDQYGNKQYVVQLTLTDEGAKTFGEVTSENVGKALPIVYDGEVISYPTVQEAITGGTAQISGQSTFEEAQTLATQIRIGSLSLQLSELESSVVGAQLGSQAISSSLKAAAIGLVIVMVFMIIVYAVPGVAAALALAIYTALVIATLYLFEITLTLPGIAGIILSIGMAVDANVIIFARIREEIASGKSVITAMKNGFHKAMSAILDGNITTLIAAIVLMGLGSGTVKGFAYTLMIGIILSMFTALVVTRWILYSFYWLGLRDEKFYGRAKERKTINFLQKRYVFFAISIAVIAAGFIGMGVHKVSGQNSLNYGLDFMGGTSTTADFGKEYTIEDIENDIIPVVKEVTGDSNIQANKVEGTTQITIKTRTLSKEERDDLNNKLADSFDVDESTITFQSISSTISGEMRADAVKAVIISTICMLIYIWFRFKDIRFGASAIIALIHDVLVVLTVYALMRISVGNTFIACMLTIIGYSVNDTIVIFDRIRENLALKHGKQTREDLMEVANRSLTQTLSRSINTSITTFIMVFMLFLLGVASIREFALPLMAGMICGAYSSICIATELWYVMKVHLGKNKITE</sequence>
<comment type="similarity">
    <text evidence="10">Belongs to the SecD/SecF family. SecF subfamily.</text>
</comment>
<dbReference type="InterPro" id="IPR005791">
    <property type="entry name" value="SecD"/>
</dbReference>
<dbReference type="Gene3D" id="1.20.1640.10">
    <property type="entry name" value="Multidrug efflux transporter AcrB transmembrane domain"/>
    <property type="match status" value="2"/>
</dbReference>
<dbReference type="Pfam" id="PF22599">
    <property type="entry name" value="SecDF_P1_head"/>
    <property type="match status" value="1"/>
</dbReference>
<dbReference type="NCBIfam" id="TIGR00916">
    <property type="entry name" value="2A0604s01"/>
    <property type="match status" value="2"/>
</dbReference>
<dbReference type="Pfam" id="PF07549">
    <property type="entry name" value="Sec_GG"/>
    <property type="match status" value="1"/>
</dbReference>
<evidence type="ECO:0000256" key="2">
    <source>
        <dbReference type="ARBA" id="ARBA00022448"/>
    </source>
</evidence>
<proteinExistence type="inferred from homology"/>
<feature type="transmembrane region" description="Helical" evidence="9">
    <location>
        <begin position="574"/>
        <end position="596"/>
    </location>
</feature>
<feature type="transmembrane region" description="Helical" evidence="9">
    <location>
        <begin position="248"/>
        <end position="266"/>
    </location>
</feature>
<dbReference type="GO" id="GO:0015450">
    <property type="term" value="F:protein-transporting ATPase activity"/>
    <property type="evidence" value="ECO:0007669"/>
    <property type="project" value="InterPro"/>
</dbReference>
<evidence type="ECO:0000256" key="8">
    <source>
        <dbReference type="ARBA" id="ARBA00023136"/>
    </source>
</evidence>
<evidence type="ECO:0000256" key="4">
    <source>
        <dbReference type="ARBA" id="ARBA00022692"/>
    </source>
</evidence>
<feature type="domain" description="Protein export membrane protein SecD/SecF C-terminal" evidence="11">
    <location>
        <begin position="226"/>
        <end position="393"/>
    </location>
</feature>
<comment type="subunit">
    <text evidence="10">Forms a complex with SecD. Part of the essential Sec protein translocation apparatus which comprises SecA, SecYEG and auxiliary proteins SecDF. Other proteins may also be involved.</text>
</comment>
<dbReference type="GO" id="GO:0006605">
    <property type="term" value="P:protein targeting"/>
    <property type="evidence" value="ECO:0007669"/>
    <property type="project" value="UniProtKB-UniRule"/>
</dbReference>
<dbReference type="OrthoDB" id="9805019at2"/>
<evidence type="ECO:0000313" key="13">
    <source>
        <dbReference type="EMBL" id="CUM98251.1"/>
    </source>
</evidence>
<dbReference type="AlphaFoldDB" id="A0A173T6E5"/>
<feature type="transmembrane region" description="Helical" evidence="9">
    <location>
        <begin position="340"/>
        <end position="361"/>
    </location>
</feature>
<dbReference type="Gene3D" id="3.30.1360.200">
    <property type="match status" value="1"/>
</dbReference>
<organism evidence="13 15">
    <name type="scientific">Roseburia intestinalis</name>
    <dbReference type="NCBI Taxonomy" id="166486"/>
    <lineage>
        <taxon>Bacteria</taxon>
        <taxon>Bacillati</taxon>
        <taxon>Bacillota</taxon>
        <taxon>Clostridia</taxon>
        <taxon>Lachnospirales</taxon>
        <taxon>Lachnospiraceae</taxon>
        <taxon>Roseburia</taxon>
    </lineage>
</organism>
<dbReference type="PRINTS" id="PR01755">
    <property type="entry name" value="SECFTRNLCASE"/>
</dbReference>
<keyword evidence="2 9" id="KW-0813">Transport</keyword>
<dbReference type="Pfam" id="PF02355">
    <property type="entry name" value="SecD_SecF_C"/>
    <property type="match status" value="2"/>
</dbReference>
<feature type="domain" description="Protein export membrane protein SecD/SecF C-terminal" evidence="11">
    <location>
        <begin position="524"/>
        <end position="709"/>
    </location>
</feature>
<feature type="transmembrane region" description="Helical" evidence="9">
    <location>
        <begin position="373"/>
        <end position="400"/>
    </location>
</feature>
<accession>A0A173T6E5</accession>
<dbReference type="PaxDb" id="166486-ERS852572_01364"/>
<protein>
    <recommendedName>
        <fullName evidence="9 10">Multifunctional fusion protein</fullName>
    </recommendedName>
    <domain>
        <recommendedName>
            <fullName evidence="9">Protein translocase subunit SecD</fullName>
        </recommendedName>
    </domain>
    <domain>
        <recommendedName>
            <fullName evidence="10">Protein-export membrane protein SecF</fullName>
        </recommendedName>
    </domain>
</protein>
<name>A0A173T6E5_9FIRM</name>
<dbReference type="RefSeq" id="WP_055193936.1">
    <property type="nucleotide sequence ID" value="NZ_CABIYH010000009.1"/>
</dbReference>
<gene>
    <name evidence="13" type="primary">secDF</name>
    <name evidence="9" type="synonym">secD</name>
    <name evidence="10" type="synonym">secF</name>
    <name evidence="14" type="ORF">DW264_03480</name>
    <name evidence="13" type="ORF">ERS852572_01364</name>
</gene>
<feature type="transmembrane region" description="Helical" evidence="9">
    <location>
        <begin position="550"/>
        <end position="567"/>
    </location>
</feature>
<dbReference type="HAMAP" id="MF_01463_B">
    <property type="entry name" value="SecD_B"/>
    <property type="match status" value="1"/>
</dbReference>
<dbReference type="FunFam" id="1.20.1640.10:FF:000004">
    <property type="entry name" value="Protein translocase subunit SecD"/>
    <property type="match status" value="1"/>
</dbReference>
<dbReference type="InterPro" id="IPR022645">
    <property type="entry name" value="SecD/SecF_bac"/>
</dbReference>
<dbReference type="GO" id="GO:0065002">
    <property type="term" value="P:intracellular protein transmembrane transport"/>
    <property type="evidence" value="ECO:0007669"/>
    <property type="project" value="UniProtKB-UniRule"/>
</dbReference>
<evidence type="ECO:0000256" key="10">
    <source>
        <dbReference type="HAMAP-Rule" id="MF_01464"/>
    </source>
</evidence>
<keyword evidence="3 9" id="KW-1003">Cell membrane</keyword>
<evidence type="ECO:0000256" key="9">
    <source>
        <dbReference type="HAMAP-Rule" id="MF_01463"/>
    </source>
</evidence>
<dbReference type="Proteomes" id="UP000095350">
    <property type="component" value="Unassembled WGS sequence"/>
</dbReference>
<comment type="subcellular location">
    <subcellularLocation>
        <location evidence="1 9">Cell membrane</location>
        <topology evidence="1 9">Multi-pass membrane protein</topology>
    </subcellularLocation>
</comment>
<dbReference type="InterPro" id="IPR054384">
    <property type="entry name" value="SecDF_P1_head"/>
</dbReference>
<dbReference type="InterPro" id="IPR022813">
    <property type="entry name" value="SecD/SecF_arch_bac"/>
</dbReference>
<dbReference type="SUPFAM" id="SSF82866">
    <property type="entry name" value="Multidrug efflux transporter AcrB transmembrane domain"/>
    <property type="match status" value="2"/>
</dbReference>
<dbReference type="GO" id="GO:0043952">
    <property type="term" value="P:protein transport by the Sec complex"/>
    <property type="evidence" value="ECO:0007669"/>
    <property type="project" value="UniProtKB-UniRule"/>
</dbReference>
<feature type="domain" description="SecDF P1 head subdomain" evidence="12">
    <location>
        <begin position="120"/>
        <end position="222"/>
    </location>
</feature>
<evidence type="ECO:0000256" key="6">
    <source>
        <dbReference type="ARBA" id="ARBA00022989"/>
    </source>
</evidence>
<dbReference type="Proteomes" id="UP000284051">
    <property type="component" value="Unassembled WGS sequence"/>
</dbReference>
<comment type="function">
    <text evidence="9">Part of the Sec protein translocase complex. Interacts with the SecYEG preprotein conducting channel. SecDF uses the proton motive force (PMF) to complete protein translocation after the ATP-dependent function of SecA.</text>
</comment>
<dbReference type="InterPro" id="IPR055344">
    <property type="entry name" value="SecD_SecF_C_bact"/>
</dbReference>
<feature type="transmembrane region" description="Helical" evidence="9">
    <location>
        <begin position="658"/>
        <end position="679"/>
    </location>
</feature>
<dbReference type="InterPro" id="IPR022646">
    <property type="entry name" value="SecD/SecF_CS"/>
</dbReference>
<keyword evidence="5 9" id="KW-0653">Protein transport</keyword>
<dbReference type="NCBIfam" id="TIGR00966">
    <property type="entry name" value="transloc_SecF"/>
    <property type="match status" value="1"/>
</dbReference>
<dbReference type="GO" id="GO:0005886">
    <property type="term" value="C:plasma membrane"/>
    <property type="evidence" value="ECO:0007669"/>
    <property type="project" value="UniProtKB-SubCell"/>
</dbReference>
<evidence type="ECO:0000256" key="1">
    <source>
        <dbReference type="ARBA" id="ARBA00004651"/>
    </source>
</evidence>
<feature type="transmembrane region" description="Helical" evidence="9">
    <location>
        <begin position="685"/>
        <end position="707"/>
    </location>
</feature>
<keyword evidence="4 9" id="KW-0812">Transmembrane</keyword>
<dbReference type="HAMAP" id="MF_01464_B">
    <property type="entry name" value="SecF_B"/>
    <property type="match status" value="1"/>
</dbReference>
<feature type="transmembrane region" description="Helical" evidence="9">
    <location>
        <begin position="271"/>
        <end position="289"/>
    </location>
</feature>
<dbReference type="InterPro" id="IPR005665">
    <property type="entry name" value="SecF_bac"/>
</dbReference>
<reference evidence="14 16" key="2">
    <citation type="submission" date="2018-08" db="EMBL/GenBank/DDBJ databases">
        <title>A genome reference for cultivated species of the human gut microbiota.</title>
        <authorList>
            <person name="Zou Y."/>
            <person name="Xue W."/>
            <person name="Luo G."/>
        </authorList>
    </citation>
    <scope>NUCLEOTIDE SEQUENCE [LARGE SCALE GENOMIC DNA]</scope>
    <source>
        <strain evidence="14 16">AM22-21LB</strain>
    </source>
</reference>
<dbReference type="PANTHER" id="PTHR30081">
    <property type="entry name" value="PROTEIN-EXPORT MEMBRANE PROTEIN SEC"/>
    <property type="match status" value="1"/>
</dbReference>
<comment type="caution">
    <text evidence="9">Lacks conserved residue(s) required for the propagation of feature annotation.</text>
</comment>
<evidence type="ECO:0000313" key="14">
    <source>
        <dbReference type="EMBL" id="RHG30070.1"/>
    </source>
</evidence>
<evidence type="ECO:0000256" key="3">
    <source>
        <dbReference type="ARBA" id="ARBA00022475"/>
    </source>
</evidence>
<evidence type="ECO:0000313" key="16">
    <source>
        <dbReference type="Proteomes" id="UP000284051"/>
    </source>
</evidence>
<evidence type="ECO:0000259" key="11">
    <source>
        <dbReference type="Pfam" id="PF02355"/>
    </source>
</evidence>
<dbReference type="EMBL" id="QRID01000003">
    <property type="protein sequence ID" value="RHG30070.1"/>
    <property type="molecule type" value="Genomic_DNA"/>
</dbReference>
<dbReference type="InterPro" id="IPR048634">
    <property type="entry name" value="SecD_SecF_C"/>
</dbReference>
<keyword evidence="6 9" id="KW-1133">Transmembrane helix</keyword>
<keyword evidence="8 9" id="KW-0472">Membrane</keyword>
<keyword evidence="7 9" id="KW-0811">Translocation</keyword>
<dbReference type="NCBIfam" id="TIGR01129">
    <property type="entry name" value="secD"/>
    <property type="match status" value="1"/>
</dbReference>
<comment type="subunit">
    <text evidence="9">Forms a complex with SecF. Part of the essential Sec protein translocation apparatus which comprises SecA, SecYEG and auxiliary proteins SecDF. Other proteins may also be involved.</text>
</comment>
<dbReference type="STRING" id="166486.ERS852572_01364"/>
<feature type="transmembrane region" description="Helical" evidence="9">
    <location>
        <begin position="602"/>
        <end position="623"/>
    </location>
</feature>
<reference evidence="13 15" key="1">
    <citation type="submission" date="2015-09" db="EMBL/GenBank/DDBJ databases">
        <authorList>
            <consortium name="Pathogen Informatics"/>
        </authorList>
    </citation>
    <scope>NUCLEOTIDE SEQUENCE [LARGE SCALE GENOMIC DNA]</scope>
    <source>
        <strain evidence="13 15">2789STDY5834960</strain>
    </source>
</reference>
<dbReference type="PANTHER" id="PTHR30081:SF1">
    <property type="entry name" value="PROTEIN TRANSLOCASE SUBUNIT SECD"/>
    <property type="match status" value="1"/>
</dbReference>
<feature type="transmembrane region" description="Helical" evidence="9">
    <location>
        <begin position="421"/>
        <end position="441"/>
    </location>
</feature>
<comment type="similarity">
    <text evidence="9">Belongs to the SecD/SecF family. SecD subfamily.</text>
</comment>
<feature type="transmembrane region" description="Helical" evidence="9">
    <location>
        <begin position="295"/>
        <end position="319"/>
    </location>
</feature>
<evidence type="ECO:0000313" key="15">
    <source>
        <dbReference type="Proteomes" id="UP000095350"/>
    </source>
</evidence>
<evidence type="ECO:0000259" key="12">
    <source>
        <dbReference type="Pfam" id="PF22599"/>
    </source>
</evidence>
<dbReference type="EMBL" id="CYXZ01000009">
    <property type="protein sequence ID" value="CUM98251.1"/>
    <property type="molecule type" value="Genomic_DNA"/>
</dbReference>
<evidence type="ECO:0000256" key="5">
    <source>
        <dbReference type="ARBA" id="ARBA00022927"/>
    </source>
</evidence>
<evidence type="ECO:0000256" key="7">
    <source>
        <dbReference type="ARBA" id="ARBA00023010"/>
    </source>
</evidence>